<keyword evidence="7" id="KW-0946">Virion</keyword>
<keyword evidence="8" id="KW-0426">Late protein</keyword>
<evidence type="ECO:0000256" key="5">
    <source>
        <dbReference type="ARBA" id="ARBA00022612"/>
    </source>
</evidence>
<reference evidence="16" key="1">
    <citation type="submission" date="2019-11" db="EMBL/GenBank/DDBJ databases">
        <authorList>
            <person name="Huang Y."/>
            <person name="Zhang J."/>
            <person name="Sun M."/>
        </authorList>
    </citation>
    <scope>NUCLEOTIDE SEQUENCE</scope>
    <source>
        <strain evidence="16">GD-2019</strain>
    </source>
</reference>
<dbReference type="GO" id="GO:0039664">
    <property type="term" value="P:lysis of host organelle involved in viral entry into host cell"/>
    <property type="evidence" value="ECO:0007669"/>
    <property type="project" value="UniProtKB-KW"/>
</dbReference>
<keyword evidence="2" id="KW-1048">Host nucleus</keyword>
<evidence type="ECO:0000256" key="7">
    <source>
        <dbReference type="ARBA" id="ARBA00022844"/>
    </source>
</evidence>
<evidence type="ECO:0000256" key="14">
    <source>
        <dbReference type="ARBA" id="ARBA00023200"/>
    </source>
</evidence>
<proteinExistence type="predicted"/>
<evidence type="ECO:0000256" key="8">
    <source>
        <dbReference type="ARBA" id="ARBA00022921"/>
    </source>
</evidence>
<evidence type="ECO:0000256" key="1">
    <source>
        <dbReference type="ARBA" id="ARBA00022561"/>
    </source>
</evidence>
<keyword evidence="12" id="KW-1176">Cytoplasmic inwards viral transport</keyword>
<evidence type="ECO:0000256" key="12">
    <source>
        <dbReference type="ARBA" id="ARBA00023120"/>
    </source>
</evidence>
<dbReference type="GO" id="GO:0043657">
    <property type="term" value="C:host cell"/>
    <property type="evidence" value="ECO:0007669"/>
    <property type="project" value="GOC"/>
</dbReference>
<dbReference type="EMBL" id="MN733730">
    <property type="protein sequence ID" value="QJC19254.1"/>
    <property type="molecule type" value="Genomic_DNA"/>
</dbReference>
<dbReference type="InterPro" id="IPR004243">
    <property type="entry name" value="McpVI"/>
</dbReference>
<keyword evidence="4" id="KW-1162">Viral penetration into host cytoplasm</keyword>
<keyword evidence="10" id="KW-1177">Microtubular inwards viral transport</keyword>
<keyword evidence="9" id="KW-0118">Viral capsid assembly</keyword>
<protein>
    <submittedName>
        <fullName evidence="16">PVI</fullName>
    </submittedName>
</protein>
<keyword evidence="15" id="KW-1160">Virus entry into host cell</keyword>
<dbReference type="GO" id="GO:0019028">
    <property type="term" value="C:viral capsid"/>
    <property type="evidence" value="ECO:0007669"/>
    <property type="project" value="UniProtKB-KW"/>
</dbReference>
<dbReference type="Pfam" id="PF02993">
    <property type="entry name" value="MCPVI"/>
    <property type="match status" value="1"/>
</dbReference>
<keyword evidence="11" id="KW-1174">Viral penetration via lysis of host organellar membrane</keyword>
<evidence type="ECO:0000256" key="13">
    <source>
        <dbReference type="ARBA" id="ARBA00023157"/>
    </source>
</evidence>
<name>A0A6M3Q9F7_9ADEN</name>
<organism evidence="16">
    <name type="scientific">Duck adenovirus 4</name>
    <dbReference type="NCBI Taxonomy" id="2726020"/>
    <lineage>
        <taxon>Viruses</taxon>
        <taxon>Varidnaviria</taxon>
        <taxon>Bamfordvirae</taxon>
        <taxon>Preplasmiviricota</taxon>
        <taxon>Polisuviricotina</taxon>
        <taxon>Pharingeaviricetes</taxon>
        <taxon>Rowavirales</taxon>
        <taxon>Adenoviridae</taxon>
        <taxon>Aviadenovirus</taxon>
        <taxon>Aviadenovirus cairinae</taxon>
    </lineage>
</organism>
<keyword evidence="3" id="KW-0945">Host-virus interaction</keyword>
<keyword evidence="6" id="KW-0832">Ubl conjugation</keyword>
<keyword evidence="5" id="KW-1188">Viral release from host cell</keyword>
<keyword evidence="1" id="KW-0167">Capsid protein</keyword>
<evidence type="ECO:0000256" key="2">
    <source>
        <dbReference type="ARBA" id="ARBA00022562"/>
    </source>
</evidence>
<sequence>MDYTALSPHVGAWAMRDYHLGDSSLRGGAINWGNIGSRLSSALSSTGRWLYNQGNRFLQSNTFNQIKQGIHDSGVIRNAAGLAGETLNALTDIGRLKIQHDLEKLRRKATGEDQPASQAELQALIQALQAQMAAAPSSVPAAAPVAPMAPPSAAPAMAPTSAPVVPAPVAPVAAAAVDVPPPAKRRRKRPTYGRWRDRLNTLSGTGVTTHRRRMCY</sequence>
<evidence type="ECO:0000256" key="4">
    <source>
        <dbReference type="ARBA" id="ARBA00022595"/>
    </source>
</evidence>
<evidence type="ECO:0000256" key="3">
    <source>
        <dbReference type="ARBA" id="ARBA00022581"/>
    </source>
</evidence>
<evidence type="ECO:0000256" key="10">
    <source>
        <dbReference type="ARBA" id="ARBA00022952"/>
    </source>
</evidence>
<evidence type="ECO:0000256" key="15">
    <source>
        <dbReference type="ARBA" id="ARBA00023296"/>
    </source>
</evidence>
<keyword evidence="13" id="KW-1015">Disulfide bond</keyword>
<dbReference type="GO" id="GO:0075521">
    <property type="term" value="P:microtubule-dependent intracellular transport of viral material towards nucleus"/>
    <property type="evidence" value="ECO:0007669"/>
    <property type="project" value="UniProtKB-KW"/>
</dbReference>
<evidence type="ECO:0000256" key="6">
    <source>
        <dbReference type="ARBA" id="ARBA00022843"/>
    </source>
</evidence>
<accession>A0A6M3Q9F7</accession>
<keyword evidence="14" id="KW-1035">Host cytoplasm</keyword>
<evidence type="ECO:0000256" key="11">
    <source>
        <dbReference type="ARBA" id="ARBA00023099"/>
    </source>
</evidence>
<evidence type="ECO:0000313" key="16">
    <source>
        <dbReference type="EMBL" id="QJC19254.1"/>
    </source>
</evidence>
<evidence type="ECO:0000256" key="9">
    <source>
        <dbReference type="ARBA" id="ARBA00022950"/>
    </source>
</evidence>